<accession>K1YJ05</accession>
<evidence type="ECO:0000313" key="2">
    <source>
        <dbReference type="EMBL" id="EKD25374.1"/>
    </source>
</evidence>
<gene>
    <name evidence="2" type="ORF">ACD_80C00078G0008</name>
</gene>
<feature type="transmembrane region" description="Helical" evidence="1">
    <location>
        <begin position="44"/>
        <end position="64"/>
    </location>
</feature>
<evidence type="ECO:0000256" key="1">
    <source>
        <dbReference type="SAM" id="Phobius"/>
    </source>
</evidence>
<keyword evidence="1" id="KW-0472">Membrane</keyword>
<organism evidence="2">
    <name type="scientific">uncultured bacterium</name>
    <name type="common">gcode 4</name>
    <dbReference type="NCBI Taxonomy" id="1234023"/>
    <lineage>
        <taxon>Bacteria</taxon>
        <taxon>environmental samples</taxon>
    </lineage>
</organism>
<feature type="transmembrane region" description="Helical" evidence="1">
    <location>
        <begin position="12"/>
        <end position="38"/>
    </location>
</feature>
<keyword evidence="1" id="KW-1133">Transmembrane helix</keyword>
<protein>
    <submittedName>
        <fullName evidence="2">Uncharacterized protein</fullName>
    </submittedName>
</protein>
<comment type="caution">
    <text evidence="2">The sequence shown here is derived from an EMBL/GenBank/DDBJ whole genome shotgun (WGS) entry which is preliminary data.</text>
</comment>
<name>K1YJ05_9BACT</name>
<proteinExistence type="predicted"/>
<dbReference type="EMBL" id="AMFJ01036085">
    <property type="protein sequence ID" value="EKD25374.1"/>
    <property type="molecule type" value="Genomic_DNA"/>
</dbReference>
<reference evidence="2" key="1">
    <citation type="journal article" date="2012" name="Science">
        <title>Fermentation, hydrogen, and sulfur metabolism in multiple uncultivated bacterial phyla.</title>
        <authorList>
            <person name="Wrighton K.C."/>
            <person name="Thomas B.C."/>
            <person name="Sharon I."/>
            <person name="Miller C.S."/>
            <person name="Castelle C.J."/>
            <person name="VerBerkmoes N.C."/>
            <person name="Wilkins M.J."/>
            <person name="Hettich R.L."/>
            <person name="Lipton M.S."/>
            <person name="Williams K.H."/>
            <person name="Long P.E."/>
            <person name="Banfield J.F."/>
        </authorList>
    </citation>
    <scope>NUCLEOTIDE SEQUENCE [LARGE SCALE GENOMIC DNA]</scope>
</reference>
<keyword evidence="1" id="KW-0812">Transmembrane</keyword>
<dbReference type="AlphaFoldDB" id="K1YJ05"/>
<sequence>MKNSTTVPQKSPLILFFIAFFLFAFALFNLCAIITGYGEKFCDISIVAPLVVIVGCTSIAIFYLRYGIKLIKKKE</sequence>